<comment type="caution">
    <text evidence="2">The sequence shown here is derived from an EMBL/GenBank/DDBJ whole genome shotgun (WGS) entry which is preliminary data.</text>
</comment>
<evidence type="ECO:0000313" key="2">
    <source>
        <dbReference type="EMBL" id="MBO0343166.1"/>
    </source>
</evidence>
<accession>A0ABS3FL02</accession>
<feature type="transmembrane region" description="Helical" evidence="1">
    <location>
        <begin position="325"/>
        <end position="344"/>
    </location>
</feature>
<evidence type="ECO:0000256" key="1">
    <source>
        <dbReference type="SAM" id="Phobius"/>
    </source>
</evidence>
<feature type="transmembrane region" description="Helical" evidence="1">
    <location>
        <begin position="298"/>
        <end position="318"/>
    </location>
</feature>
<keyword evidence="1" id="KW-1133">Transmembrane helix</keyword>
<evidence type="ECO:0008006" key="4">
    <source>
        <dbReference type="Google" id="ProtNLM"/>
    </source>
</evidence>
<feature type="transmembrane region" description="Helical" evidence="1">
    <location>
        <begin position="45"/>
        <end position="66"/>
    </location>
</feature>
<keyword evidence="1" id="KW-0812">Transmembrane</keyword>
<evidence type="ECO:0000313" key="3">
    <source>
        <dbReference type="Proteomes" id="UP000664807"/>
    </source>
</evidence>
<dbReference type="EMBL" id="JAFLNM010000004">
    <property type="protein sequence ID" value="MBO0343166.1"/>
    <property type="molecule type" value="Genomic_DNA"/>
</dbReference>
<sequence>MEFNIALHTIFYVSIFIIPGFLLRRFYFTGEFNKEFSQGNLMERFIWTIFSSIMVLLASSFFFYLLRVISGKKLLSAISYSTIKEIFDLLSNNEIPKSSKFFLVYKDFLILILGVYIAAILIGIVFRKAALSNFLRSLFPVLKYKNYWYYFIRGKVKLAPKESGMVYWYTDADILVDQNGKAKMYSGKITDYFINSETNELESIFLEDTNRYKFDDNGNYQLVPIPGHTLCIPFNRMLNMNLTYVNREKNQSWKRNVVWWLIEISYYGLVFILVSLFFLEDFPFIKLNSILDKIGFSINTWVLLSIFKAIFQNIVFPIESSKRKVTLTANIIGVIVSSIQYLWIFDIYGFFSVLGLTAIVFFILVFKFVNVEKKEENSKDSLK</sequence>
<feature type="transmembrane region" description="Helical" evidence="1">
    <location>
        <begin position="350"/>
        <end position="369"/>
    </location>
</feature>
<feature type="transmembrane region" description="Helical" evidence="1">
    <location>
        <begin position="6"/>
        <end position="24"/>
    </location>
</feature>
<proteinExistence type="predicted"/>
<keyword evidence="3" id="KW-1185">Reference proteome</keyword>
<feature type="transmembrane region" description="Helical" evidence="1">
    <location>
        <begin position="108"/>
        <end position="126"/>
    </location>
</feature>
<gene>
    <name evidence="2" type="ORF">J0654_16040</name>
</gene>
<dbReference type="Proteomes" id="UP000664807">
    <property type="component" value="Unassembled WGS sequence"/>
</dbReference>
<name>A0ABS3FL02_9FLAO</name>
<reference evidence="2 3" key="1">
    <citation type="submission" date="2021-03" db="EMBL/GenBank/DDBJ databases">
        <title>Muricauda lutimaris sp. nov. and Muricauda ruestringensis sp. nov, two marine members of the Flavobacteriaceae isolated from deep sea sediments of Western Pacific.</title>
        <authorList>
            <person name="Zhao S."/>
            <person name="Liu R."/>
        </authorList>
    </citation>
    <scope>NUCLEOTIDE SEQUENCE [LARGE SCALE GENOMIC DNA]</scope>
    <source>
        <strain evidence="2 3">BC31-3-A3</strain>
    </source>
</reference>
<protein>
    <recommendedName>
        <fullName evidence="4">Permease</fullName>
    </recommendedName>
</protein>
<organism evidence="2 3">
    <name type="scientific">Flagellimonas profundi</name>
    <dbReference type="NCBI Taxonomy" id="2915620"/>
    <lineage>
        <taxon>Bacteria</taxon>
        <taxon>Pseudomonadati</taxon>
        <taxon>Bacteroidota</taxon>
        <taxon>Flavobacteriia</taxon>
        <taxon>Flavobacteriales</taxon>
        <taxon>Flavobacteriaceae</taxon>
        <taxon>Flagellimonas</taxon>
    </lineage>
</organism>
<dbReference type="RefSeq" id="WP_207030132.1">
    <property type="nucleotide sequence ID" value="NZ_JAFLNM010000004.1"/>
</dbReference>
<keyword evidence="1" id="KW-0472">Membrane</keyword>
<feature type="transmembrane region" description="Helical" evidence="1">
    <location>
        <begin position="257"/>
        <end position="278"/>
    </location>
</feature>